<dbReference type="InterPro" id="IPR009057">
    <property type="entry name" value="Homeodomain-like_sf"/>
</dbReference>
<dbReference type="EMBL" id="BAAAVT010000005">
    <property type="protein sequence ID" value="GAA3057403.1"/>
    <property type="molecule type" value="Genomic_DNA"/>
</dbReference>
<dbReference type="PANTHER" id="PTHR47506">
    <property type="entry name" value="TRANSCRIPTIONAL REGULATORY PROTEIN"/>
    <property type="match status" value="1"/>
</dbReference>
<dbReference type="InterPro" id="IPR039538">
    <property type="entry name" value="BetI_C"/>
</dbReference>
<dbReference type="RefSeq" id="WP_344684554.1">
    <property type="nucleotide sequence ID" value="NZ_BAAAVT010000005.1"/>
</dbReference>
<feature type="DNA-binding region" description="H-T-H motif" evidence="5">
    <location>
        <begin position="31"/>
        <end position="50"/>
    </location>
</feature>
<keyword evidence="3 5" id="KW-0238">DNA-binding</keyword>
<dbReference type="SUPFAM" id="SSF46689">
    <property type="entry name" value="Homeodomain-like"/>
    <property type="match status" value="1"/>
</dbReference>
<keyword evidence="8" id="KW-1185">Reference proteome</keyword>
<evidence type="ECO:0000256" key="1">
    <source>
        <dbReference type="ARBA" id="ARBA00022491"/>
    </source>
</evidence>
<gene>
    <name evidence="7" type="ORF">GCM10010529_09040</name>
</gene>
<evidence type="ECO:0000313" key="8">
    <source>
        <dbReference type="Proteomes" id="UP001500236"/>
    </source>
</evidence>
<proteinExistence type="predicted"/>
<dbReference type="SUPFAM" id="SSF48498">
    <property type="entry name" value="Tetracyclin repressor-like, C-terminal domain"/>
    <property type="match status" value="1"/>
</dbReference>
<evidence type="ECO:0000313" key="7">
    <source>
        <dbReference type="EMBL" id="GAA3057403.1"/>
    </source>
</evidence>
<dbReference type="Pfam" id="PF13977">
    <property type="entry name" value="TetR_C_6"/>
    <property type="match status" value="1"/>
</dbReference>
<evidence type="ECO:0000256" key="3">
    <source>
        <dbReference type="ARBA" id="ARBA00023125"/>
    </source>
</evidence>
<protein>
    <recommendedName>
        <fullName evidence="6">HTH tetR-type domain-containing protein</fullName>
    </recommendedName>
</protein>
<keyword evidence="2" id="KW-0805">Transcription regulation</keyword>
<dbReference type="InterPro" id="IPR001647">
    <property type="entry name" value="HTH_TetR"/>
</dbReference>
<reference evidence="8" key="1">
    <citation type="journal article" date="2019" name="Int. J. Syst. Evol. Microbiol.">
        <title>The Global Catalogue of Microorganisms (GCM) 10K type strain sequencing project: providing services to taxonomists for standard genome sequencing and annotation.</title>
        <authorList>
            <consortium name="The Broad Institute Genomics Platform"/>
            <consortium name="The Broad Institute Genome Sequencing Center for Infectious Disease"/>
            <person name="Wu L."/>
            <person name="Ma J."/>
        </authorList>
    </citation>
    <scope>NUCLEOTIDE SEQUENCE [LARGE SCALE GENOMIC DNA]</scope>
    <source>
        <strain evidence="8">JCM 14309</strain>
    </source>
</reference>
<sequence>MPKKVDRRQRRREIAETYMRIVARDGIEAASTRALVQELGTSTGSLWYWFDSFDELLSESFQLTFARTNERIADRVAGRRGLAALVAMLREIAPLDPVATSEALVVVSFWGRVVTNRAMARHQIAVVYEWGRQFRLRLEEAAELGEIVPEAPVDTLAETLLVLTDGLQIESALGAPLAERDRQWRLLCGSLSPWVTAAGRELIACPWSPVEEMRP</sequence>
<dbReference type="InterPro" id="IPR036271">
    <property type="entry name" value="Tet_transcr_reg_TetR-rel_C_sf"/>
</dbReference>
<evidence type="ECO:0000259" key="6">
    <source>
        <dbReference type="PROSITE" id="PS50977"/>
    </source>
</evidence>
<dbReference type="Gene3D" id="1.10.357.10">
    <property type="entry name" value="Tetracycline Repressor, domain 2"/>
    <property type="match status" value="1"/>
</dbReference>
<evidence type="ECO:0000256" key="4">
    <source>
        <dbReference type="ARBA" id="ARBA00023163"/>
    </source>
</evidence>
<comment type="caution">
    <text evidence="7">The sequence shown here is derived from an EMBL/GenBank/DDBJ whole genome shotgun (WGS) entry which is preliminary data.</text>
</comment>
<organism evidence="7 8">
    <name type="scientific">Nesterenkonia aethiopica</name>
    <dbReference type="NCBI Taxonomy" id="269144"/>
    <lineage>
        <taxon>Bacteria</taxon>
        <taxon>Bacillati</taxon>
        <taxon>Actinomycetota</taxon>
        <taxon>Actinomycetes</taxon>
        <taxon>Micrococcales</taxon>
        <taxon>Micrococcaceae</taxon>
        <taxon>Nesterenkonia</taxon>
    </lineage>
</organism>
<keyword evidence="1" id="KW-0678">Repressor</keyword>
<keyword evidence="4" id="KW-0804">Transcription</keyword>
<accession>A0ABP6LW02</accession>
<dbReference type="PROSITE" id="PS50977">
    <property type="entry name" value="HTH_TETR_2"/>
    <property type="match status" value="1"/>
</dbReference>
<evidence type="ECO:0000256" key="5">
    <source>
        <dbReference type="PROSITE-ProRule" id="PRU00335"/>
    </source>
</evidence>
<evidence type="ECO:0000256" key="2">
    <source>
        <dbReference type="ARBA" id="ARBA00023015"/>
    </source>
</evidence>
<name>A0ABP6LW02_9MICC</name>
<feature type="domain" description="HTH tetR-type" evidence="6">
    <location>
        <begin position="8"/>
        <end position="68"/>
    </location>
</feature>
<dbReference type="PANTHER" id="PTHR47506:SF6">
    <property type="entry name" value="HTH-TYPE TRANSCRIPTIONAL REPRESSOR NEMR"/>
    <property type="match status" value="1"/>
</dbReference>
<dbReference type="Proteomes" id="UP001500236">
    <property type="component" value="Unassembled WGS sequence"/>
</dbReference>